<evidence type="ECO:0000256" key="1">
    <source>
        <dbReference type="ARBA" id="ARBA00022729"/>
    </source>
</evidence>
<sequence>MKFLSSRNVFFVCFFILFCNSIKVIAQVTPDIDISNIENLSDDQLQEYWQKAKAQGYTMAQVKALAETKGLSPIKIAELERRLSQSGMISTGSETSEIENSLTIDSLPSQGFTGNEGIETIPKDPIFGYDFFNNRNITFTPNLNLATPSNYELGPGDEISINLWGAAENNYTIAVDREGAVRLSNIGPVYVSGLTMEQASAKIESKLKNIYAGINAPDNSPYKVFLSISLVNVRTVQVNIIGEVKVPGTYSLSALSTLLNALYASGGPTKEGTFREIKLVRNGVDVTYFDIYDYLVNGSQVGNKTLRDQDVIIVSPYISRVSISGSVKRPGVYELKPNETLDNLLEFVGGFTSQAYKDRIILERIEGDRKIIKEILVSNSGVTSLEDGDVLSVNKILDKFKNEISIKGAVLRPGRYEYSENITVKDLIEKAAGINEKAFLQRGLIFRTEDGVRESVIPFSVSEVMSNLKNIKLMPNDRIEIFNKYNLSENYTLQIDGAVNNPITIPYVENLTVEDLVLLGGGFQDGANENKIDIYRRIDDDSYETLSKNFKVSANGKLTISDGTPFFLEPNDRVSVRFLRGYSEQIKVSVNGEANYPGNYTIENKDEKISDLLIKAGGLSPYAFTNGATLIRLNPFYKEQSQQATLSTLSEKEEITGSEDEKIKNRKEFRVGINLQNIMDDPESKYNLILKNGDRLIIPSVKQTVKVEGEVLVPSLVRFDDSRSLRDYISMSGGFSTDAKKGKIYVVYPNGDIASTKHFLFFRSYPKLKPGAAILVPSKPENKNKLSAQEVIGIGSGLATFGLLIDRIFQ</sequence>
<feature type="domain" description="Polysaccharide export protein N-terminal" evidence="3">
    <location>
        <begin position="147"/>
        <end position="211"/>
    </location>
</feature>
<dbReference type="Gene3D" id="3.10.560.10">
    <property type="entry name" value="Outer membrane lipoprotein wza domain like"/>
    <property type="match status" value="6"/>
</dbReference>
<feature type="domain" description="Soluble ligand binding" evidence="4">
    <location>
        <begin position="587"/>
        <end position="633"/>
    </location>
</feature>
<evidence type="ECO:0008006" key="7">
    <source>
        <dbReference type="Google" id="ProtNLM"/>
    </source>
</evidence>
<dbReference type="InterPro" id="IPR003715">
    <property type="entry name" value="Poly_export_N"/>
</dbReference>
<dbReference type="GO" id="GO:0015159">
    <property type="term" value="F:polysaccharide transmembrane transporter activity"/>
    <property type="evidence" value="ECO:0007669"/>
    <property type="project" value="InterPro"/>
</dbReference>
<reference evidence="5 6" key="1">
    <citation type="submission" date="2016-02" db="EMBL/GenBank/DDBJ databases">
        <title>Ulvibacter sp. LPB0005, isolated from Thais luteostoma.</title>
        <authorList>
            <person name="Shin S.-K."/>
            <person name="Yi H."/>
        </authorList>
    </citation>
    <scope>NUCLEOTIDE SEQUENCE [LARGE SCALE GENOMIC DNA]</scope>
    <source>
        <strain evidence="5 6">LPB0005</strain>
    </source>
</reference>
<dbReference type="Proteomes" id="UP000077013">
    <property type="component" value="Unassembled WGS sequence"/>
</dbReference>
<dbReference type="EMBL" id="LRXL01000049">
    <property type="protein sequence ID" value="OAB77350.1"/>
    <property type="molecule type" value="Genomic_DNA"/>
</dbReference>
<accession>A0A167G984</accession>
<feature type="chain" id="PRO_5007886714" description="Polysialic acid transporter" evidence="2">
    <location>
        <begin position="27"/>
        <end position="810"/>
    </location>
</feature>
<dbReference type="InterPro" id="IPR019554">
    <property type="entry name" value="Soluble_ligand-bd"/>
</dbReference>
<gene>
    <name evidence="5" type="ORF">ULVI_12670</name>
</gene>
<keyword evidence="6" id="KW-1185">Reference proteome</keyword>
<evidence type="ECO:0000259" key="3">
    <source>
        <dbReference type="Pfam" id="PF02563"/>
    </source>
</evidence>
<feature type="domain" description="Soluble ligand binding" evidence="4">
    <location>
        <begin position="321"/>
        <end position="369"/>
    </location>
</feature>
<feature type="domain" description="Soluble ligand binding" evidence="4">
    <location>
        <begin position="494"/>
        <end position="537"/>
    </location>
</feature>
<comment type="caution">
    <text evidence="5">The sequence shown here is derived from an EMBL/GenBank/DDBJ whole genome shotgun (WGS) entry which is preliminary data.</text>
</comment>
<dbReference type="InterPro" id="IPR049712">
    <property type="entry name" value="Poly_export"/>
</dbReference>
<dbReference type="Pfam" id="PF10531">
    <property type="entry name" value="SLBB"/>
    <property type="match status" value="6"/>
</dbReference>
<evidence type="ECO:0000259" key="4">
    <source>
        <dbReference type="Pfam" id="PF10531"/>
    </source>
</evidence>
<keyword evidence="1 2" id="KW-0732">Signal</keyword>
<evidence type="ECO:0000313" key="5">
    <source>
        <dbReference type="EMBL" id="OAB77350.1"/>
    </source>
</evidence>
<feature type="domain" description="Soluble ligand binding" evidence="4">
    <location>
        <begin position="405"/>
        <end position="442"/>
    </location>
</feature>
<feature type="signal peptide" evidence="2">
    <location>
        <begin position="1"/>
        <end position="26"/>
    </location>
</feature>
<dbReference type="STRING" id="1763537.ULVI_12670"/>
<feature type="domain" description="Soluble ligand binding" evidence="4">
    <location>
        <begin position="705"/>
        <end position="747"/>
    </location>
</feature>
<dbReference type="PANTHER" id="PTHR33619:SF3">
    <property type="entry name" value="POLYSACCHARIDE EXPORT PROTEIN GFCE-RELATED"/>
    <property type="match status" value="1"/>
</dbReference>
<protein>
    <recommendedName>
        <fullName evidence="7">Polysialic acid transporter</fullName>
    </recommendedName>
</protein>
<evidence type="ECO:0000313" key="6">
    <source>
        <dbReference type="Proteomes" id="UP000077013"/>
    </source>
</evidence>
<dbReference type="SUPFAM" id="SSF142984">
    <property type="entry name" value="Nqo1 middle domain-like"/>
    <property type="match status" value="1"/>
</dbReference>
<dbReference type="AlphaFoldDB" id="A0A167G984"/>
<proteinExistence type="predicted"/>
<dbReference type="Pfam" id="PF02563">
    <property type="entry name" value="Poly_export"/>
    <property type="match status" value="1"/>
</dbReference>
<name>A0A167G984_9FLAO</name>
<dbReference type="PANTHER" id="PTHR33619">
    <property type="entry name" value="POLYSACCHARIDE EXPORT PROTEIN GFCE-RELATED"/>
    <property type="match status" value="1"/>
</dbReference>
<feature type="domain" description="Soluble ligand binding" evidence="4">
    <location>
        <begin position="238"/>
        <end position="289"/>
    </location>
</feature>
<evidence type="ECO:0000256" key="2">
    <source>
        <dbReference type="SAM" id="SignalP"/>
    </source>
</evidence>
<organism evidence="5 6">
    <name type="scientific">Cochleicola gelatinilyticus</name>
    <dbReference type="NCBI Taxonomy" id="1763537"/>
    <lineage>
        <taxon>Bacteria</taxon>
        <taxon>Pseudomonadati</taxon>
        <taxon>Bacteroidota</taxon>
        <taxon>Flavobacteriia</taxon>
        <taxon>Flavobacteriales</taxon>
        <taxon>Flavobacteriaceae</taxon>
        <taxon>Cochleicola</taxon>
    </lineage>
</organism>
<dbReference type="Gene3D" id="3.30.1950.10">
    <property type="entry name" value="wza like domain"/>
    <property type="match status" value="1"/>
</dbReference>